<dbReference type="PROSITE" id="PS50030">
    <property type="entry name" value="UBA"/>
    <property type="match status" value="1"/>
</dbReference>
<dbReference type="SUPFAM" id="SSF46934">
    <property type="entry name" value="UBA-like"/>
    <property type="match status" value="1"/>
</dbReference>
<dbReference type="Proteomes" id="UP000244855">
    <property type="component" value="Unassembled WGS sequence"/>
</dbReference>
<feature type="compositionally biased region" description="Basic and acidic residues" evidence="1">
    <location>
        <begin position="20"/>
        <end position="33"/>
    </location>
</feature>
<reference evidence="3 4" key="1">
    <citation type="journal article" date="2018" name="Sci. Rep.">
        <title>Comparative genomics provides insights into the lifestyle and reveals functional heterogeneity of dark septate endophytic fungi.</title>
        <authorList>
            <person name="Knapp D.G."/>
            <person name="Nemeth J.B."/>
            <person name="Barry K."/>
            <person name="Hainaut M."/>
            <person name="Henrissat B."/>
            <person name="Johnson J."/>
            <person name="Kuo A."/>
            <person name="Lim J.H.P."/>
            <person name="Lipzen A."/>
            <person name="Nolan M."/>
            <person name="Ohm R.A."/>
            <person name="Tamas L."/>
            <person name="Grigoriev I.V."/>
            <person name="Spatafora J.W."/>
            <person name="Nagy L.G."/>
            <person name="Kovacs G.M."/>
        </authorList>
    </citation>
    <scope>NUCLEOTIDE SEQUENCE [LARGE SCALE GENOMIC DNA]</scope>
    <source>
        <strain evidence="3 4">DSE2036</strain>
    </source>
</reference>
<feature type="compositionally biased region" description="Basic and acidic residues" evidence="1">
    <location>
        <begin position="472"/>
        <end position="490"/>
    </location>
</feature>
<feature type="compositionally biased region" description="Polar residues" evidence="1">
    <location>
        <begin position="192"/>
        <end position="208"/>
    </location>
</feature>
<dbReference type="InterPro" id="IPR015940">
    <property type="entry name" value="UBA"/>
</dbReference>
<feature type="compositionally biased region" description="Polar residues" evidence="1">
    <location>
        <begin position="690"/>
        <end position="699"/>
    </location>
</feature>
<feature type="compositionally biased region" description="Basic and acidic residues" evidence="1">
    <location>
        <begin position="40"/>
        <end position="50"/>
    </location>
</feature>
<protein>
    <recommendedName>
        <fullName evidence="2">UBA domain-containing protein</fullName>
    </recommendedName>
</protein>
<feature type="region of interest" description="Disordered" evidence="1">
    <location>
        <begin position="187"/>
        <end position="348"/>
    </location>
</feature>
<feature type="domain" description="UBA" evidence="2">
    <location>
        <begin position="412"/>
        <end position="452"/>
    </location>
</feature>
<proteinExistence type="predicted"/>
<name>A0A2V1E643_9PLEO</name>
<evidence type="ECO:0000313" key="4">
    <source>
        <dbReference type="Proteomes" id="UP000244855"/>
    </source>
</evidence>
<feature type="region of interest" description="Disordered" evidence="1">
    <location>
        <begin position="1"/>
        <end position="143"/>
    </location>
</feature>
<keyword evidence="4" id="KW-1185">Reference proteome</keyword>
<evidence type="ECO:0000256" key="1">
    <source>
        <dbReference type="SAM" id="MobiDB-lite"/>
    </source>
</evidence>
<dbReference type="SMART" id="SM00165">
    <property type="entry name" value="UBA"/>
    <property type="match status" value="1"/>
</dbReference>
<dbReference type="OrthoDB" id="5404794at2759"/>
<organism evidence="3 4">
    <name type="scientific">Periconia macrospinosa</name>
    <dbReference type="NCBI Taxonomy" id="97972"/>
    <lineage>
        <taxon>Eukaryota</taxon>
        <taxon>Fungi</taxon>
        <taxon>Dikarya</taxon>
        <taxon>Ascomycota</taxon>
        <taxon>Pezizomycotina</taxon>
        <taxon>Dothideomycetes</taxon>
        <taxon>Pleosporomycetidae</taxon>
        <taxon>Pleosporales</taxon>
        <taxon>Massarineae</taxon>
        <taxon>Periconiaceae</taxon>
        <taxon>Periconia</taxon>
    </lineage>
</organism>
<feature type="compositionally biased region" description="Polar residues" evidence="1">
    <location>
        <begin position="52"/>
        <end position="63"/>
    </location>
</feature>
<accession>A0A2V1E643</accession>
<feature type="compositionally biased region" description="Polar residues" evidence="1">
    <location>
        <begin position="331"/>
        <end position="345"/>
    </location>
</feature>
<dbReference type="Gene3D" id="1.10.8.10">
    <property type="entry name" value="DNA helicase RuvA subunit, C-terminal domain"/>
    <property type="match status" value="1"/>
</dbReference>
<feature type="compositionally biased region" description="Polar residues" evidence="1">
    <location>
        <begin position="81"/>
        <end position="116"/>
    </location>
</feature>
<dbReference type="InterPro" id="IPR009060">
    <property type="entry name" value="UBA-like_sf"/>
</dbReference>
<feature type="compositionally biased region" description="Polar residues" evidence="1">
    <location>
        <begin position="654"/>
        <end position="667"/>
    </location>
</feature>
<feature type="compositionally biased region" description="Low complexity" evidence="1">
    <location>
        <begin position="520"/>
        <end position="539"/>
    </location>
</feature>
<evidence type="ECO:0000259" key="2">
    <source>
        <dbReference type="PROSITE" id="PS50030"/>
    </source>
</evidence>
<dbReference type="AlphaFoldDB" id="A0A2V1E643"/>
<feature type="compositionally biased region" description="Acidic residues" evidence="1">
    <location>
        <begin position="1"/>
        <end position="19"/>
    </location>
</feature>
<feature type="compositionally biased region" description="Polar residues" evidence="1">
    <location>
        <begin position="540"/>
        <end position="561"/>
    </location>
</feature>
<evidence type="ECO:0000313" key="3">
    <source>
        <dbReference type="EMBL" id="PVI05951.1"/>
    </source>
</evidence>
<feature type="region of interest" description="Disordered" evidence="1">
    <location>
        <begin position="457"/>
        <end position="727"/>
    </location>
</feature>
<gene>
    <name evidence="3" type="ORF">DM02DRAFT_724725</name>
</gene>
<feature type="compositionally biased region" description="Polar residues" evidence="1">
    <location>
        <begin position="217"/>
        <end position="265"/>
    </location>
</feature>
<sequence length="744" mass="82392">MRVVQDSEDEDDLEIEVIEDAPRDEASREHEQRGTGSTESLKRNIEDAHRAQFQSPRDASLNPQDAPHSVALANKRRKTSLDPSTTDSFQMGSTKRDTTTNSESMNHTFSLPNTEQISEESRAQPTLPSPDKPWDLQGSMREEWQYHEPGMFVEASSTVPNATATQQQLLREVLAPDFLGVEATVDVPYQPPKSSFPWSDYLKSSSTRDPQDESRITSHSQQRPSENSPNLASLNDPSNTTNLENSPTLVPTSRESGSQQKSNALPQEVTGIDFHFKETTALPMSPTRETRSTVRMDGSITPSRLERHDIPTHIDPVQTRKSPRQQRKSQTESISMPNDAKTQAKSISISEPLEESILVEIPKEQYVPRPSRSRSTKLSLDAPIDYSVRLEKATLRTRRIRTSNAMENGSATTTPEKVRQICDMGFTPTTTQRALKRHHGDMVASLDWLIASHAADEDELAPPRSSKSKKKDKGDRPEKPMHSVDEENSHVSDIPDPEEGDAVPTNDIEPGSNDPASDEPAAALSSKSPKVKVVIPSKSRGQTSPRKPDAEQQTSSISVQSDDLETPNRKPKRRKTAAEQPETLADAPSDSPIVVAAPAKEKRKRGRPRKEEKAKPAEEKKPEDMLTHQEEDGTALQEIQPNVQMASEELEISGKQSNQATTEQMSTVEDADEPPDKRLLNITDSGKPAKQSTEESSASPDPIPRKPLETSGNTSSPHTKGKITYRVGLSKRARIAPLLRVVKK</sequence>
<feature type="compositionally biased region" description="Basic and acidic residues" evidence="1">
    <location>
        <begin position="609"/>
        <end position="631"/>
    </location>
</feature>
<dbReference type="EMBL" id="KZ805311">
    <property type="protein sequence ID" value="PVI05951.1"/>
    <property type="molecule type" value="Genomic_DNA"/>
</dbReference>